<gene>
    <name evidence="2" type="ORF">ECC02_002016</name>
</gene>
<dbReference type="Proteomes" id="UP000583944">
    <property type="component" value="Unassembled WGS sequence"/>
</dbReference>
<keyword evidence="1" id="KW-0175">Coiled coil</keyword>
<evidence type="ECO:0000313" key="3">
    <source>
        <dbReference type="Proteomes" id="UP000583944"/>
    </source>
</evidence>
<reference evidence="2 3" key="1">
    <citation type="journal article" date="2019" name="Genome Biol. Evol.">
        <title>Nanopore Sequencing Significantly Improves Genome Assembly of the Protozoan Parasite Trypanosoma cruzi.</title>
        <authorList>
            <person name="Diaz-Viraque F."/>
            <person name="Pita S."/>
            <person name="Greif G."/>
            <person name="de Souza R.C.M."/>
            <person name="Iraola G."/>
            <person name="Robello C."/>
        </authorList>
    </citation>
    <scope>NUCLEOTIDE SEQUENCE [LARGE SCALE GENOMIC DNA]</scope>
    <source>
        <strain evidence="2 3">Berenice</strain>
    </source>
</reference>
<dbReference type="VEuPathDB" id="TriTrypDB:BCY84_02402"/>
<name>A0A7J6YE05_TRYCR</name>
<dbReference type="EMBL" id="JABDHM010000010">
    <property type="protein sequence ID" value="KAF5224713.1"/>
    <property type="molecule type" value="Genomic_DNA"/>
</dbReference>
<evidence type="ECO:0000256" key="1">
    <source>
        <dbReference type="SAM" id="Coils"/>
    </source>
</evidence>
<dbReference type="VEuPathDB" id="TriTrypDB:ECC02_002016"/>
<dbReference type="AlphaFoldDB" id="A0A7J6YE05"/>
<comment type="caution">
    <text evidence="2">The sequence shown here is derived from an EMBL/GenBank/DDBJ whole genome shotgun (WGS) entry which is preliminary data.</text>
</comment>
<evidence type="ECO:0000313" key="2">
    <source>
        <dbReference type="EMBL" id="KAF5224713.1"/>
    </source>
</evidence>
<organism evidence="2 3">
    <name type="scientific">Trypanosoma cruzi</name>
    <dbReference type="NCBI Taxonomy" id="5693"/>
    <lineage>
        <taxon>Eukaryota</taxon>
        <taxon>Discoba</taxon>
        <taxon>Euglenozoa</taxon>
        <taxon>Kinetoplastea</taxon>
        <taxon>Metakinetoplastina</taxon>
        <taxon>Trypanosomatida</taxon>
        <taxon>Trypanosomatidae</taxon>
        <taxon>Trypanosoma</taxon>
        <taxon>Schizotrypanum</taxon>
    </lineage>
</organism>
<accession>A0A7J6YE05</accession>
<sequence length="712" mass="81096">MNLDKETGCNVDQLVETLQFYEQQISNLTESIESRNEGHAKMETILMNLISEKIGGVPPPLMPENATTKAKDDDFILTVGRMQDEIEATRQTLQTAQRNEELTGTALARIAAFITHHDEKYKYHLDGLRKAVKNFQNVWKMSEEHNKQLKLKLKMPPNENPVNATTLMPGKTQLHKSLTEKMAPCYVEVTRIVVPLMNCMTAILDSLKMKGELRLNNRKQLEDAHQTARSQLFKQRDVLKDVRQMVDSMEGAILKLQAANNEKKDIWDKLQEDIMELENSPKLTDSVATTNETILELSMEIVVLKQALEEASKLTQKAQFEEKKNVDTLRSQTLELDHAKNDVAHTRRAITALEEEKVELQGQIEASRENKRKQMQETENEIQKVKDFYEEEHEIKETQKVFEMETQSFRVSLDEARKRLNILKTQLDSKASQKAVLQEKKLATEENVKNLKLDWAHTRNKIIEIRKSISGLRQQEEEASKNLQYINLLGSDTVCSSFPSDSNPQQEAGGRIADGDLRQMFVLQNKNLVTKARREHRCSNVAAGVSFISSKNLDIVHEFAENKGLERRRSSSTTTQEPLHSTRIPAPVAHIPSSKYYFDDHFSTHATGRESREKSPFISAEEPPIGTTTHILPDEKGDLFFCSRKIDIRSPDLGSRGNSPETRKSALLPTQEAAVKHFSESPTRFNGSGNIRSPPVIESVNLRLQEILNRKL</sequence>
<feature type="coiled-coil region" evidence="1">
    <location>
        <begin position="260"/>
        <end position="454"/>
    </location>
</feature>
<proteinExistence type="predicted"/>
<protein>
    <submittedName>
        <fullName evidence="2">Uncharacterized protein</fullName>
    </submittedName>
</protein>